<evidence type="ECO:0000256" key="1">
    <source>
        <dbReference type="ARBA" id="ARBA00004479"/>
    </source>
</evidence>
<dbReference type="GO" id="GO:0016064">
    <property type="term" value="P:immunoglobulin mediated immune response"/>
    <property type="evidence" value="ECO:0007669"/>
    <property type="project" value="TreeGrafter"/>
</dbReference>
<dbReference type="GO" id="GO:0009897">
    <property type="term" value="C:external side of plasma membrane"/>
    <property type="evidence" value="ECO:0007669"/>
    <property type="project" value="TreeGrafter"/>
</dbReference>
<dbReference type="InterPro" id="IPR003961">
    <property type="entry name" value="FN3_dom"/>
</dbReference>
<evidence type="ECO:0000256" key="8">
    <source>
        <dbReference type="SAM" id="MobiDB-lite"/>
    </source>
</evidence>
<dbReference type="PANTHER" id="PTHR23037:SF29">
    <property type="entry name" value="INTERLEUKIN-9 RECEPTOR"/>
    <property type="match status" value="1"/>
</dbReference>
<feature type="region of interest" description="Disordered" evidence="8">
    <location>
        <begin position="1"/>
        <end position="28"/>
    </location>
</feature>
<keyword evidence="4" id="KW-1133">Transmembrane helix</keyword>
<dbReference type="PANTHER" id="PTHR23037">
    <property type="entry name" value="CYTOKINE RECEPTOR"/>
    <property type="match status" value="1"/>
</dbReference>
<keyword evidence="10" id="KW-1185">Reference proteome</keyword>
<feature type="domain" description="Fibronectin type-III" evidence="9">
    <location>
        <begin position="200"/>
        <end position="311"/>
    </location>
</feature>
<name>A0A6J3PZ05_TURTR</name>
<dbReference type="Proteomes" id="UP000245320">
    <property type="component" value="Chromosome 15"/>
</dbReference>
<proteinExistence type="predicted"/>
<evidence type="ECO:0000256" key="7">
    <source>
        <dbReference type="ARBA" id="ARBA00023180"/>
    </source>
</evidence>
<evidence type="ECO:0000313" key="11">
    <source>
        <dbReference type="RefSeq" id="XP_033695311.1"/>
    </source>
</evidence>
<evidence type="ECO:0000256" key="3">
    <source>
        <dbReference type="ARBA" id="ARBA00022729"/>
    </source>
</evidence>
<keyword evidence="3" id="KW-0732">Signal</keyword>
<gene>
    <name evidence="11" type="primary">LOC117308046</name>
</gene>
<keyword evidence="2" id="KW-0812">Transmembrane</keyword>
<evidence type="ECO:0000313" key="10">
    <source>
        <dbReference type="Proteomes" id="UP000245320"/>
    </source>
</evidence>
<dbReference type="GO" id="GO:0004919">
    <property type="term" value="F:interleukin-9 receptor activity"/>
    <property type="evidence" value="ECO:0007669"/>
    <property type="project" value="TreeGrafter"/>
</dbReference>
<evidence type="ECO:0000256" key="6">
    <source>
        <dbReference type="ARBA" id="ARBA00023170"/>
    </source>
</evidence>
<dbReference type="InterPro" id="IPR036116">
    <property type="entry name" value="FN3_sf"/>
</dbReference>
<keyword evidence="6" id="KW-0675">Receptor</keyword>
<dbReference type="FunCoup" id="A0A6J3PZ05">
    <property type="interactions" value="2"/>
</dbReference>
<dbReference type="GeneID" id="117308046"/>
<evidence type="ECO:0000256" key="2">
    <source>
        <dbReference type="ARBA" id="ARBA00022692"/>
    </source>
</evidence>
<protein>
    <submittedName>
        <fullName evidence="11">Uncharacterized protein LOC117308046 isoform X1</fullName>
    </submittedName>
</protein>
<evidence type="ECO:0000256" key="5">
    <source>
        <dbReference type="ARBA" id="ARBA00023136"/>
    </source>
</evidence>
<dbReference type="InterPro" id="IPR013783">
    <property type="entry name" value="Ig-like_fold"/>
</dbReference>
<reference evidence="11" key="1">
    <citation type="submission" date="2025-08" db="UniProtKB">
        <authorList>
            <consortium name="RefSeq"/>
        </authorList>
    </citation>
    <scope>IDENTIFICATION</scope>
    <source>
        <tissue evidence="11">Spleen</tissue>
    </source>
</reference>
<dbReference type="RefSeq" id="XP_033695311.1">
    <property type="nucleotide sequence ID" value="XM_033839420.1"/>
</dbReference>
<dbReference type="CDD" id="cd00063">
    <property type="entry name" value="FN3"/>
    <property type="match status" value="1"/>
</dbReference>
<keyword evidence="5" id="KW-0472">Membrane</keyword>
<comment type="subcellular location">
    <subcellularLocation>
        <location evidence="1">Membrane</location>
        <topology evidence="1">Single-pass type I membrane protein</topology>
    </subcellularLocation>
</comment>
<feature type="compositionally biased region" description="Basic residues" evidence="8">
    <location>
        <begin position="573"/>
        <end position="582"/>
    </location>
</feature>
<evidence type="ECO:0000256" key="4">
    <source>
        <dbReference type="ARBA" id="ARBA00022989"/>
    </source>
</evidence>
<dbReference type="PROSITE" id="PS50853">
    <property type="entry name" value="FN3"/>
    <property type="match status" value="1"/>
</dbReference>
<dbReference type="Gene3D" id="2.60.40.10">
    <property type="entry name" value="Immunoglobulins"/>
    <property type="match status" value="1"/>
</dbReference>
<accession>A0A6J3PZ05</accession>
<sequence>MHQPPDRGLLWPGSSPGSRLDIAERGPDARGGHLAPDLHLHLRLGRLGRLCPRGQRRIDCHWSAPELGQGAGPWLLFTSNHAPGSKHRCVFRASVCTVELPPEEVLVPSDNFTITFHRHVSGKEQVSLVDPQYLPRRHEAGGSHCCLVPPGASLDQFSSEASALRRPWPRAPSFPGIFAIPSPGRAGPHTVTQLHSVSVKLDPPSDLLSNITSDHCVLTWSINPALEPLASLLSYELAFKRQEETWERARHKDHIVGVTWLKLEATELDPGSTYEARLRVQMATLEDAVAEEERYEGPWSDWSQPTRFHSPQRQEVLERISDSGDLMDGKGKAQGCVIHPEYSRRRDINLPFWPEAPIQVPLPGEFGGTQPWALPAIGLLVPALGQRDSTLVSVSIFLLLTSLTYLLFKLSPRSVAKECVWECVHVSECVIVHVGVRIRMCMSVCVRLWVWGRRCIEGPNPHPLPQCSWVGRGFQASDPDQWGCPQLPGACGWWAVWPKRALEGPKVPGAESPEALVSCLWRCLALAHLHSGFMQTVLGIWFSRGPVSRPDGCHGQPDEQKALLKQAITHGASSRRRPARRGRVAERMGGGWTEAARVREGRGAGPDGWPRGPGRAQACPRVPGERLKPGHVGWDLVYVLRMEFCGTSEEENL</sequence>
<dbReference type="InterPro" id="IPR003531">
    <property type="entry name" value="Hempt_rcpt_S_F1_CS"/>
</dbReference>
<dbReference type="AlphaFoldDB" id="A0A6J3PZ05"/>
<dbReference type="SUPFAM" id="SSF49265">
    <property type="entry name" value="Fibronectin type III"/>
    <property type="match status" value="1"/>
</dbReference>
<organism evidence="10 11">
    <name type="scientific">Tursiops truncatus</name>
    <name type="common">Atlantic bottle-nosed dolphin</name>
    <name type="synonym">Delphinus truncatus</name>
    <dbReference type="NCBI Taxonomy" id="9739"/>
    <lineage>
        <taxon>Eukaryota</taxon>
        <taxon>Metazoa</taxon>
        <taxon>Chordata</taxon>
        <taxon>Craniata</taxon>
        <taxon>Vertebrata</taxon>
        <taxon>Euteleostomi</taxon>
        <taxon>Mammalia</taxon>
        <taxon>Eutheria</taxon>
        <taxon>Laurasiatheria</taxon>
        <taxon>Artiodactyla</taxon>
        <taxon>Whippomorpha</taxon>
        <taxon>Cetacea</taxon>
        <taxon>Odontoceti</taxon>
        <taxon>Delphinidae</taxon>
        <taxon>Tursiops</taxon>
    </lineage>
</organism>
<keyword evidence="7" id="KW-0325">Glycoprotein</keyword>
<dbReference type="PROSITE" id="PS01355">
    <property type="entry name" value="HEMATOPO_REC_S_F1"/>
    <property type="match status" value="1"/>
</dbReference>
<dbReference type="GO" id="GO:0019983">
    <property type="term" value="F:interleukin-9 binding"/>
    <property type="evidence" value="ECO:0007669"/>
    <property type="project" value="TreeGrafter"/>
</dbReference>
<dbReference type="InParanoid" id="A0A6J3PZ05"/>
<dbReference type="OrthoDB" id="8897483at2759"/>
<feature type="region of interest" description="Disordered" evidence="8">
    <location>
        <begin position="568"/>
        <end position="623"/>
    </location>
</feature>
<evidence type="ECO:0000259" key="9">
    <source>
        <dbReference type="PROSITE" id="PS50853"/>
    </source>
</evidence>